<protein>
    <submittedName>
        <fullName evidence="1">Uncharacterized protein</fullName>
    </submittedName>
</protein>
<dbReference type="AlphaFoldDB" id="A0A6C0DQ04"/>
<dbReference type="EMBL" id="MN739647">
    <property type="protein sequence ID" value="QHT17949.1"/>
    <property type="molecule type" value="Genomic_DNA"/>
</dbReference>
<name>A0A6C0DQ04_9ZZZZ</name>
<organism evidence="1">
    <name type="scientific">viral metagenome</name>
    <dbReference type="NCBI Taxonomy" id="1070528"/>
    <lineage>
        <taxon>unclassified sequences</taxon>
        <taxon>metagenomes</taxon>
        <taxon>organismal metagenomes</taxon>
    </lineage>
</organism>
<reference evidence="1" key="1">
    <citation type="journal article" date="2020" name="Nature">
        <title>Giant virus diversity and host interactions through global metagenomics.</title>
        <authorList>
            <person name="Schulz F."/>
            <person name="Roux S."/>
            <person name="Paez-Espino D."/>
            <person name="Jungbluth S."/>
            <person name="Walsh D.A."/>
            <person name="Denef V.J."/>
            <person name="McMahon K.D."/>
            <person name="Konstantinidis K.T."/>
            <person name="Eloe-Fadrosh E.A."/>
            <person name="Kyrpides N.C."/>
            <person name="Woyke T."/>
        </authorList>
    </citation>
    <scope>NUCLEOTIDE SEQUENCE</scope>
    <source>
        <strain evidence="1">GVMAG-M-3300023174-3</strain>
    </source>
</reference>
<accession>A0A6C0DQ04</accession>
<sequence>MNHCAQKHSITMKIHIERNSICRIPKTMKQFVHTLCLKNNKWFLYVSNCPADNWNYVCKESATLFEYVRENQPLMVFDTTPYVDMFELNALVKRYMKYYGVENVRGGSYSDPILPEHITNAIESELFQDTGILDGDILLVEDIHRTYEDGPGDVAEEIHRLQRDLEKYRAIKEKCHFITINRTVFDDFDWIKQRALQVKAHCATYTDSKPPILSPIDVKKYKTIVEKMQQITIQFNVIKEDHALIYDDSPMLLEKPYVQLDTLFYHSHLIHDWDIYFSRIEKLLNYFEYMSWVLVNRSEEFHFDIGQYENTFEKRTECAIQYLQQEAWKV</sequence>
<evidence type="ECO:0000313" key="1">
    <source>
        <dbReference type="EMBL" id="QHT17949.1"/>
    </source>
</evidence>
<proteinExistence type="predicted"/>